<evidence type="ECO:0000256" key="2">
    <source>
        <dbReference type="ARBA" id="ARBA00022737"/>
    </source>
</evidence>
<reference evidence="3" key="1">
    <citation type="journal article" date="2014" name="Int. J. Syst. Evol. Microbiol.">
        <title>Complete genome sequence of Corynebacterium casei LMG S-19264T (=DSM 44701T), isolated from a smear-ripened cheese.</title>
        <authorList>
            <consortium name="US DOE Joint Genome Institute (JGI-PGF)"/>
            <person name="Walter F."/>
            <person name="Albersmeier A."/>
            <person name="Kalinowski J."/>
            <person name="Ruckert C."/>
        </authorList>
    </citation>
    <scope>NUCLEOTIDE SEQUENCE</scope>
    <source>
        <strain evidence="3">VKM B-2347</strain>
    </source>
</reference>
<dbReference type="RefSeq" id="WP_271167460.1">
    <property type="nucleotide sequence ID" value="NZ_BSFI01000004.1"/>
</dbReference>
<dbReference type="Gene3D" id="2.130.10.10">
    <property type="entry name" value="YVTN repeat-like/Quinoprotein amine dehydrogenase"/>
    <property type="match status" value="2"/>
</dbReference>
<dbReference type="AlphaFoldDB" id="A0A9W6J0J4"/>
<dbReference type="SUPFAM" id="SSF101908">
    <property type="entry name" value="Putative isomerase YbhE"/>
    <property type="match status" value="1"/>
</dbReference>
<evidence type="ECO:0008006" key="5">
    <source>
        <dbReference type="Google" id="ProtNLM"/>
    </source>
</evidence>
<keyword evidence="1" id="KW-0853">WD repeat</keyword>
<accession>A0A9W6J0J4</accession>
<dbReference type="PANTHER" id="PTHR19857">
    <property type="entry name" value="MITOCHONDRIAL DIVISION PROTEIN 1-RELATED"/>
    <property type="match status" value="1"/>
</dbReference>
<sequence>MSMPTTDGYPSLVDRTSPIEAGAYVIAATFLGAEAAFALADGDVLFSGDGGERRVTAHDGGVLVAASDGKSLVTGGDDGRVLRFKGSEPPEPVGEAKGGWIDAVAIGPDGAVAWSSGKKVFARDGKGVVKSFEAPSTARGLAFAPKGYQLGVARYGGVSLWFPRIESTAKELPWKGSHIGVSFAPDGRFVVTTMQESALHGWRVADGAHMRMSGYPGKVRSIDWSNDGKWLATAGADAAIFWPFQAKDGPMGKAPKELGVRPARVSHVACHPKASAAALGYEDGCILIVRISDGAEILARPASPGGQVTALAWDALGARLAFGTEEGRGGVVALPDA</sequence>
<protein>
    <recommendedName>
        <fullName evidence="5">WD40 repeat domain-containing protein</fullName>
    </recommendedName>
</protein>
<evidence type="ECO:0000313" key="3">
    <source>
        <dbReference type="EMBL" id="GLK67204.1"/>
    </source>
</evidence>
<gene>
    <name evidence="3" type="ORF">GCM10008179_08420</name>
</gene>
<name>A0A9W6J0J4_9HYPH</name>
<dbReference type="Pfam" id="PF00400">
    <property type="entry name" value="WD40"/>
    <property type="match status" value="1"/>
</dbReference>
<evidence type="ECO:0000313" key="4">
    <source>
        <dbReference type="Proteomes" id="UP001143372"/>
    </source>
</evidence>
<dbReference type="PANTHER" id="PTHR19857:SF8">
    <property type="entry name" value="ANGIO-ASSOCIATED MIGRATORY CELL PROTEIN"/>
    <property type="match status" value="1"/>
</dbReference>
<dbReference type="SMART" id="SM00320">
    <property type="entry name" value="WD40"/>
    <property type="match status" value="3"/>
</dbReference>
<evidence type="ECO:0000256" key="1">
    <source>
        <dbReference type="ARBA" id="ARBA00022574"/>
    </source>
</evidence>
<reference evidence="3" key="2">
    <citation type="submission" date="2023-01" db="EMBL/GenBank/DDBJ databases">
        <authorList>
            <person name="Sun Q."/>
            <person name="Evtushenko L."/>
        </authorList>
    </citation>
    <scope>NUCLEOTIDE SEQUENCE</scope>
    <source>
        <strain evidence="3">VKM B-2347</strain>
    </source>
</reference>
<dbReference type="InterPro" id="IPR051179">
    <property type="entry name" value="WD_repeat_multifunction"/>
</dbReference>
<keyword evidence="4" id="KW-1185">Reference proteome</keyword>
<organism evidence="3 4">
    <name type="scientific">Hansschlegelia plantiphila</name>
    <dbReference type="NCBI Taxonomy" id="374655"/>
    <lineage>
        <taxon>Bacteria</taxon>
        <taxon>Pseudomonadati</taxon>
        <taxon>Pseudomonadota</taxon>
        <taxon>Alphaproteobacteria</taxon>
        <taxon>Hyphomicrobiales</taxon>
        <taxon>Methylopilaceae</taxon>
        <taxon>Hansschlegelia</taxon>
    </lineage>
</organism>
<dbReference type="InterPro" id="IPR001680">
    <property type="entry name" value="WD40_rpt"/>
</dbReference>
<dbReference type="InterPro" id="IPR015943">
    <property type="entry name" value="WD40/YVTN_repeat-like_dom_sf"/>
</dbReference>
<comment type="caution">
    <text evidence="3">The sequence shown here is derived from an EMBL/GenBank/DDBJ whole genome shotgun (WGS) entry which is preliminary data.</text>
</comment>
<dbReference type="Proteomes" id="UP001143372">
    <property type="component" value="Unassembled WGS sequence"/>
</dbReference>
<keyword evidence="2" id="KW-0677">Repeat</keyword>
<dbReference type="EMBL" id="BSFI01000004">
    <property type="protein sequence ID" value="GLK67204.1"/>
    <property type="molecule type" value="Genomic_DNA"/>
</dbReference>
<proteinExistence type="predicted"/>